<evidence type="ECO:0000256" key="2">
    <source>
        <dbReference type="ARBA" id="ARBA00022603"/>
    </source>
</evidence>
<name>A0A921MQW1_9BACT</name>
<dbReference type="GO" id="GO:0008173">
    <property type="term" value="F:RNA methyltransferase activity"/>
    <property type="evidence" value="ECO:0007669"/>
    <property type="project" value="InterPro"/>
</dbReference>
<dbReference type="CDD" id="cd18109">
    <property type="entry name" value="SpoU-like_RNA-MTase"/>
    <property type="match status" value="1"/>
</dbReference>
<evidence type="ECO:0000256" key="1">
    <source>
        <dbReference type="ARBA" id="ARBA00007228"/>
    </source>
</evidence>
<evidence type="ECO:0000313" key="7">
    <source>
        <dbReference type="Proteomes" id="UP000757103"/>
    </source>
</evidence>
<evidence type="ECO:0000259" key="5">
    <source>
        <dbReference type="Pfam" id="PF22435"/>
    </source>
</evidence>
<feature type="domain" description="tRNA/rRNA methyltransferase SpoU type" evidence="4">
    <location>
        <begin position="103"/>
        <end position="242"/>
    </location>
</feature>
<keyword evidence="2 6" id="KW-0489">Methyltransferase</keyword>
<sequence length="251" mass="27892">MLSKNQIKRIQSLARKKGRRDEGCFIAEGNKLVEDTCEAFDCELLLATHRWLAAHSACSDRSVQEVSEQEMAKVSQLTTPSDVLAVYRIPRYRLDVEAMRHELVLALDTVQDPGNLGTIVRLADWFGIRHIVCSPETADLYNPKVVQATMGALSRVRLYYTPLAEFLGAMERASVYGTFLDGTDIYHTPLSNHGVIVMGNEGSGISPELEPYIGTRLYIPNYPAGQPTSESLNVAVAAAITCAEFRRRQIM</sequence>
<dbReference type="Proteomes" id="UP000757103">
    <property type="component" value="Unassembled WGS sequence"/>
</dbReference>
<keyword evidence="3" id="KW-0808">Transferase</keyword>
<dbReference type="InterPro" id="IPR029026">
    <property type="entry name" value="tRNA_m1G_MTases_N"/>
</dbReference>
<dbReference type="RefSeq" id="WP_273306033.1">
    <property type="nucleotide sequence ID" value="NZ_DYUD01000018.1"/>
</dbReference>
<proteinExistence type="inferred from homology"/>
<dbReference type="GO" id="GO:0006396">
    <property type="term" value="P:RNA processing"/>
    <property type="evidence" value="ECO:0007669"/>
    <property type="project" value="InterPro"/>
</dbReference>
<dbReference type="GO" id="GO:0003723">
    <property type="term" value="F:RNA binding"/>
    <property type="evidence" value="ECO:0007669"/>
    <property type="project" value="InterPro"/>
</dbReference>
<accession>A0A921MQW1</accession>
<dbReference type="GO" id="GO:0032259">
    <property type="term" value="P:methylation"/>
    <property type="evidence" value="ECO:0007669"/>
    <property type="project" value="UniProtKB-KW"/>
</dbReference>
<dbReference type="PANTHER" id="PTHR43191:SF2">
    <property type="entry name" value="RRNA METHYLTRANSFERASE 3, MITOCHONDRIAL"/>
    <property type="match status" value="1"/>
</dbReference>
<protein>
    <submittedName>
        <fullName evidence="6">RNA methyltransferase</fullName>
    </submittedName>
</protein>
<reference evidence="6" key="2">
    <citation type="submission" date="2021-09" db="EMBL/GenBank/DDBJ databases">
        <authorList>
            <person name="Gilroy R."/>
        </authorList>
    </citation>
    <scope>NUCLEOTIDE SEQUENCE</scope>
    <source>
        <strain evidence="6">CHK121-7720</strain>
    </source>
</reference>
<gene>
    <name evidence="6" type="ORF">K8U91_05920</name>
</gene>
<dbReference type="InterPro" id="IPR051259">
    <property type="entry name" value="rRNA_Methyltransferase"/>
</dbReference>
<reference evidence="6" key="1">
    <citation type="journal article" date="2021" name="PeerJ">
        <title>Extensive microbial diversity within the chicken gut microbiome revealed by metagenomics and culture.</title>
        <authorList>
            <person name="Gilroy R."/>
            <person name="Ravi A."/>
            <person name="Getino M."/>
            <person name="Pursley I."/>
            <person name="Horton D.L."/>
            <person name="Alikhan N.F."/>
            <person name="Baker D."/>
            <person name="Gharbi K."/>
            <person name="Hall N."/>
            <person name="Watson M."/>
            <person name="Adriaenssens E.M."/>
            <person name="Foster-Nyarko E."/>
            <person name="Jarju S."/>
            <person name="Secka A."/>
            <person name="Antonio M."/>
            <person name="Oren A."/>
            <person name="Chaudhuri R.R."/>
            <person name="La Ragione R."/>
            <person name="Hildebrand F."/>
            <person name="Pallen M.J."/>
        </authorList>
    </citation>
    <scope>NUCLEOTIDE SEQUENCE</scope>
    <source>
        <strain evidence="6">CHK121-7720</strain>
    </source>
</reference>
<evidence type="ECO:0000313" key="6">
    <source>
        <dbReference type="EMBL" id="HJG88993.1"/>
    </source>
</evidence>
<dbReference type="InterPro" id="IPR001537">
    <property type="entry name" value="SpoU_MeTrfase"/>
</dbReference>
<dbReference type="SUPFAM" id="SSF55315">
    <property type="entry name" value="L30e-like"/>
    <property type="match status" value="1"/>
</dbReference>
<dbReference type="Pfam" id="PF22435">
    <property type="entry name" value="MRM3-like_sub_bind"/>
    <property type="match status" value="1"/>
</dbReference>
<organism evidence="6 7">
    <name type="scientific">Barnesiella viscericola</name>
    <dbReference type="NCBI Taxonomy" id="397865"/>
    <lineage>
        <taxon>Bacteria</taxon>
        <taxon>Pseudomonadati</taxon>
        <taxon>Bacteroidota</taxon>
        <taxon>Bacteroidia</taxon>
        <taxon>Bacteroidales</taxon>
        <taxon>Barnesiellaceae</taxon>
        <taxon>Barnesiella</taxon>
    </lineage>
</organism>
<dbReference type="EMBL" id="DYUD01000018">
    <property type="protein sequence ID" value="HJG88993.1"/>
    <property type="molecule type" value="Genomic_DNA"/>
</dbReference>
<dbReference type="Pfam" id="PF00588">
    <property type="entry name" value="SpoU_methylase"/>
    <property type="match status" value="1"/>
</dbReference>
<comment type="caution">
    <text evidence="6">The sequence shown here is derived from an EMBL/GenBank/DDBJ whole genome shotgun (WGS) entry which is preliminary data.</text>
</comment>
<dbReference type="Gene3D" id="3.30.1330.30">
    <property type="match status" value="1"/>
</dbReference>
<dbReference type="InterPro" id="IPR029064">
    <property type="entry name" value="Ribosomal_eL30-like_sf"/>
</dbReference>
<dbReference type="PANTHER" id="PTHR43191">
    <property type="entry name" value="RRNA METHYLTRANSFERASE 3"/>
    <property type="match status" value="1"/>
</dbReference>
<dbReference type="AlphaFoldDB" id="A0A921MQW1"/>
<evidence type="ECO:0000256" key="3">
    <source>
        <dbReference type="ARBA" id="ARBA00022679"/>
    </source>
</evidence>
<dbReference type="InterPro" id="IPR053888">
    <property type="entry name" value="MRM3-like_sub_bind"/>
</dbReference>
<feature type="domain" description="MRM3-like substrate binding" evidence="5">
    <location>
        <begin position="5"/>
        <end position="85"/>
    </location>
</feature>
<evidence type="ECO:0000259" key="4">
    <source>
        <dbReference type="Pfam" id="PF00588"/>
    </source>
</evidence>
<dbReference type="Gene3D" id="3.40.1280.10">
    <property type="match status" value="1"/>
</dbReference>
<dbReference type="InterPro" id="IPR029028">
    <property type="entry name" value="Alpha/beta_knot_MTases"/>
</dbReference>
<dbReference type="SUPFAM" id="SSF75217">
    <property type="entry name" value="alpha/beta knot"/>
    <property type="match status" value="1"/>
</dbReference>
<comment type="similarity">
    <text evidence="1">Belongs to the class IV-like SAM-binding methyltransferase superfamily. RNA methyltransferase TrmH family.</text>
</comment>